<feature type="compositionally biased region" description="Low complexity" evidence="2">
    <location>
        <begin position="66"/>
        <end position="77"/>
    </location>
</feature>
<dbReference type="CDD" id="cd13969">
    <property type="entry name" value="ADCK1-like"/>
    <property type="match status" value="1"/>
</dbReference>
<dbReference type="PANTHER" id="PTHR43173">
    <property type="entry name" value="ABC1 FAMILY PROTEIN"/>
    <property type="match status" value="1"/>
</dbReference>
<dbReference type="VEuPathDB" id="AmoebaDB:FDP41_010033"/>
<dbReference type="AlphaFoldDB" id="A0A6A5BCK3"/>
<evidence type="ECO:0000313" key="6">
    <source>
        <dbReference type="Proteomes" id="UP000444721"/>
    </source>
</evidence>
<feature type="domain" description="ABC1 atypical kinase-like" evidence="4">
    <location>
        <begin position="344"/>
        <end position="603"/>
    </location>
</feature>
<sequence length="786" mass="91175">MWKTLSKSSHKLSSSSSSTVMIATTRTTTTTTTTNSKYRSQLFSTTPSSLKFNHQQHDHYQQARDSPSSSSSSSSSSLLTIDDNCHYSLNHHHHWFSNHSSSCSSTQSRTIFNSSCWNRSNKSDHQHHHHHHHRTFSTLSSNNQSLLKDATENAAPAGNDGNAPSAPADHTKTWKQFLLSSTRLFMSLLKKLFKILLYVPLGLAVTLFSIYALMKGCLELFYTLKLDDPEEHTLFYYEPFIQWMYKMESAERFIRAFYTLFVIAADYFLVLDTSPKNPAYWFREKPDKNSESFKELKSAHHRLNAIRLKNLFCSFKGIYIKYGQFFASLGGWIPDEYVEVMSVMRDQAPKISYDEVRKVIYQDFGKHLEELFSEFEKEPIAAASIAQVHRARTKDGQLVAVKIQMPYLRRYFHNDMDTNDIANKFCIKLYYMQDDAENIDALVTLNNKFNDELREGLFTELNFLHEANNAKKAAKNMRKRRDVYIPKVYSEFTSSRVLTMEFIENAVKADNVEAIRKMGFSESDISKRILSSFADQIMVQGFIHCDPHPSNIMVRRNPKNPREPQIVILDHGLYKSIGDDFRIAYANFWMSIILGDIRHMKKYCKLLGISDYKLYASIIMMQGFDSVVSTQKEKQLTEKDWEEFFEAMKVQKDDFVNIYRNMPDEMVFILRTDNILRALNRDLGAKVNRFAIMARAAAKGCKIKHGSESDSLNSESKMKEFSQRVSSFASRLNFEMRLFWLTYVKSTIVALYVSLFGIYSEWKRNQTIEKNLYFFETTKHFAAGFD</sequence>
<reference evidence="5 6" key="1">
    <citation type="journal article" date="2019" name="Sci. Rep.">
        <title>Nanopore sequencing improves the draft genome of the human pathogenic amoeba Naegleria fowleri.</title>
        <authorList>
            <person name="Liechti N."/>
            <person name="Schurch N."/>
            <person name="Bruggmann R."/>
            <person name="Wittwer M."/>
        </authorList>
    </citation>
    <scope>NUCLEOTIDE SEQUENCE [LARGE SCALE GENOMIC DNA]</scope>
    <source>
        <strain evidence="5 6">ATCC 30894</strain>
    </source>
</reference>
<dbReference type="Pfam" id="PF03109">
    <property type="entry name" value="ABC1"/>
    <property type="match status" value="1"/>
</dbReference>
<evidence type="ECO:0000256" key="3">
    <source>
        <dbReference type="SAM" id="Phobius"/>
    </source>
</evidence>
<keyword evidence="3" id="KW-1133">Transmembrane helix</keyword>
<keyword evidence="6" id="KW-1185">Reference proteome</keyword>
<dbReference type="InterPro" id="IPR045307">
    <property type="entry name" value="ADCK1_dom"/>
</dbReference>
<dbReference type="EMBL" id="VFQX01000074">
    <property type="protein sequence ID" value="KAF0971810.1"/>
    <property type="molecule type" value="Genomic_DNA"/>
</dbReference>
<feature type="region of interest" description="Disordered" evidence="2">
    <location>
        <begin position="52"/>
        <end position="77"/>
    </location>
</feature>
<dbReference type="OMA" id="GWIPDEY"/>
<protein>
    <recommendedName>
        <fullName evidence="4">ABC1 atypical kinase-like domain-containing protein</fullName>
    </recommendedName>
</protein>
<feature type="transmembrane region" description="Helical" evidence="3">
    <location>
        <begin position="195"/>
        <end position="214"/>
    </location>
</feature>
<evidence type="ECO:0000313" key="5">
    <source>
        <dbReference type="EMBL" id="KAF0971810.1"/>
    </source>
</evidence>
<accession>A0A6A5BCK3</accession>
<evidence type="ECO:0000256" key="2">
    <source>
        <dbReference type="SAM" id="MobiDB-lite"/>
    </source>
</evidence>
<name>A0A6A5BCK3_NAEFO</name>
<dbReference type="GeneID" id="68117248"/>
<comment type="caution">
    <text evidence="5">The sequence shown here is derived from an EMBL/GenBank/DDBJ whole genome shotgun (WGS) entry which is preliminary data.</text>
</comment>
<keyword evidence="3" id="KW-0812">Transmembrane</keyword>
<dbReference type="InterPro" id="IPR004147">
    <property type="entry name" value="ABC1_dom"/>
</dbReference>
<dbReference type="Proteomes" id="UP000444721">
    <property type="component" value="Unassembled WGS sequence"/>
</dbReference>
<dbReference type="InterPro" id="IPR051130">
    <property type="entry name" value="Mito_struct-func_regulator"/>
</dbReference>
<feature type="transmembrane region" description="Helical" evidence="3">
    <location>
        <begin position="738"/>
        <end position="759"/>
    </location>
</feature>
<dbReference type="InterPro" id="IPR011009">
    <property type="entry name" value="Kinase-like_dom_sf"/>
</dbReference>
<dbReference type="VEuPathDB" id="AmoebaDB:NfTy_081980"/>
<dbReference type="Gene3D" id="1.10.510.10">
    <property type="entry name" value="Transferase(Phosphotransferase) domain 1"/>
    <property type="match status" value="1"/>
</dbReference>
<evidence type="ECO:0000259" key="4">
    <source>
        <dbReference type="Pfam" id="PF03109"/>
    </source>
</evidence>
<dbReference type="OrthoDB" id="427480at2759"/>
<keyword evidence="3" id="KW-0472">Membrane</keyword>
<feature type="region of interest" description="Disordered" evidence="2">
    <location>
        <begin position="1"/>
        <end position="20"/>
    </location>
</feature>
<dbReference type="PANTHER" id="PTHR43173:SF28">
    <property type="entry name" value="AARF DOMAIN CONTAINING KINASE 5"/>
    <property type="match status" value="1"/>
</dbReference>
<comment type="similarity">
    <text evidence="1">Belongs to the protein kinase superfamily. ADCK protein kinase family.</text>
</comment>
<organism evidence="5 6">
    <name type="scientific">Naegleria fowleri</name>
    <name type="common">Brain eating amoeba</name>
    <dbReference type="NCBI Taxonomy" id="5763"/>
    <lineage>
        <taxon>Eukaryota</taxon>
        <taxon>Discoba</taxon>
        <taxon>Heterolobosea</taxon>
        <taxon>Tetramitia</taxon>
        <taxon>Eutetramitia</taxon>
        <taxon>Vahlkampfiidae</taxon>
        <taxon>Naegleria</taxon>
    </lineage>
</organism>
<evidence type="ECO:0000256" key="1">
    <source>
        <dbReference type="ARBA" id="ARBA00009670"/>
    </source>
</evidence>
<proteinExistence type="inferred from homology"/>
<dbReference type="SUPFAM" id="SSF56112">
    <property type="entry name" value="Protein kinase-like (PK-like)"/>
    <property type="match status" value="1"/>
</dbReference>
<gene>
    <name evidence="5" type="ORF">FDP41_010033</name>
</gene>
<dbReference type="VEuPathDB" id="AmoebaDB:NF0076600"/>
<dbReference type="RefSeq" id="XP_044556526.1">
    <property type="nucleotide sequence ID" value="XM_044700288.1"/>
</dbReference>